<feature type="domain" description="1,3-beta-glucan synthase component FKS1-like" evidence="13">
    <location>
        <begin position="275"/>
        <end position="386"/>
    </location>
</feature>
<evidence type="ECO:0000256" key="10">
    <source>
        <dbReference type="ARBA" id="ARBA00047777"/>
    </source>
</evidence>
<feature type="transmembrane region" description="Helical" evidence="12">
    <location>
        <begin position="1525"/>
        <end position="1552"/>
    </location>
</feature>
<reference evidence="14" key="1">
    <citation type="journal article" date="2021" name="Open Biol.">
        <title>Shared evolutionary footprints suggest mitochondrial oxidative damage underlies multiple complex I losses in fungi.</title>
        <authorList>
            <person name="Schikora-Tamarit M.A."/>
            <person name="Marcet-Houben M."/>
            <person name="Nosek J."/>
            <person name="Gabaldon T."/>
        </authorList>
    </citation>
    <scope>NUCLEOTIDE SEQUENCE</scope>
    <source>
        <strain evidence="14">CBS6075</strain>
    </source>
</reference>
<dbReference type="SMART" id="SM01205">
    <property type="entry name" value="FKS1_dom1"/>
    <property type="match status" value="1"/>
</dbReference>
<feature type="transmembrane region" description="Helical" evidence="12">
    <location>
        <begin position="1564"/>
        <end position="1587"/>
    </location>
</feature>
<evidence type="ECO:0000256" key="9">
    <source>
        <dbReference type="ARBA" id="ARBA00031935"/>
    </source>
</evidence>
<organism evidence="14 15">
    <name type="scientific">Ogataea philodendri</name>
    <dbReference type="NCBI Taxonomy" id="1378263"/>
    <lineage>
        <taxon>Eukaryota</taxon>
        <taxon>Fungi</taxon>
        <taxon>Dikarya</taxon>
        <taxon>Ascomycota</taxon>
        <taxon>Saccharomycotina</taxon>
        <taxon>Pichiomycetes</taxon>
        <taxon>Pichiales</taxon>
        <taxon>Pichiaceae</taxon>
        <taxon>Ogataea</taxon>
    </lineage>
</organism>
<keyword evidence="7 12" id="KW-1133">Transmembrane helix</keyword>
<evidence type="ECO:0000313" key="15">
    <source>
        <dbReference type="Proteomes" id="UP000769157"/>
    </source>
</evidence>
<evidence type="ECO:0000256" key="1">
    <source>
        <dbReference type="ARBA" id="ARBA00004141"/>
    </source>
</evidence>
<dbReference type="GO" id="GO:0006075">
    <property type="term" value="P:(1-&gt;3)-beta-D-glucan biosynthetic process"/>
    <property type="evidence" value="ECO:0007669"/>
    <property type="project" value="InterPro"/>
</dbReference>
<reference evidence="14" key="2">
    <citation type="submission" date="2021-01" db="EMBL/GenBank/DDBJ databases">
        <authorList>
            <person name="Schikora-Tamarit M.A."/>
        </authorList>
    </citation>
    <scope>NUCLEOTIDE SEQUENCE</scope>
    <source>
        <strain evidence="14">CBS6075</strain>
    </source>
</reference>
<feature type="transmembrane region" description="Helical" evidence="12">
    <location>
        <begin position="504"/>
        <end position="526"/>
    </location>
</feature>
<feature type="transmembrane region" description="Helical" evidence="12">
    <location>
        <begin position="1715"/>
        <end position="1738"/>
    </location>
</feature>
<keyword evidence="6 12" id="KW-0812">Transmembrane</keyword>
<dbReference type="InterPro" id="IPR003440">
    <property type="entry name" value="Glyco_trans_48_dom"/>
</dbReference>
<evidence type="ECO:0000256" key="6">
    <source>
        <dbReference type="ARBA" id="ARBA00022692"/>
    </source>
</evidence>
<dbReference type="GO" id="GO:0051278">
    <property type="term" value="P:fungal-type cell wall polysaccharide biosynthetic process"/>
    <property type="evidence" value="ECO:0007669"/>
    <property type="project" value="TreeGrafter"/>
</dbReference>
<feature type="compositionally biased region" description="Acidic residues" evidence="11">
    <location>
        <begin position="36"/>
        <end position="45"/>
    </location>
</feature>
<dbReference type="RefSeq" id="XP_046060669.1">
    <property type="nucleotide sequence ID" value="XM_046204646.1"/>
</dbReference>
<keyword evidence="5" id="KW-0808">Transferase</keyword>
<comment type="catalytic activity">
    <reaction evidence="10">
        <text>[(1-&gt;3)-beta-D-glucosyl](n) + UDP-alpha-D-glucose = [(1-&gt;3)-beta-D-glucosyl](n+1) + UDP + H(+)</text>
        <dbReference type="Rhea" id="RHEA:21476"/>
        <dbReference type="Rhea" id="RHEA-COMP:11146"/>
        <dbReference type="Rhea" id="RHEA-COMP:14303"/>
        <dbReference type="ChEBI" id="CHEBI:15378"/>
        <dbReference type="ChEBI" id="CHEBI:37671"/>
        <dbReference type="ChEBI" id="CHEBI:58223"/>
        <dbReference type="ChEBI" id="CHEBI:58885"/>
        <dbReference type="EC" id="2.4.1.34"/>
    </reaction>
</comment>
<keyword evidence="4" id="KW-0328">Glycosyltransferase</keyword>
<protein>
    <recommendedName>
        <fullName evidence="3">1,3-beta-glucan synthase</fullName>
        <ecNumber evidence="3">2.4.1.34</ecNumber>
    </recommendedName>
    <alternativeName>
        <fullName evidence="9">1,3-beta-D-glucan-UDP glucosyltransferase</fullName>
    </alternativeName>
</protein>
<dbReference type="GeneID" id="70235614"/>
<evidence type="ECO:0000256" key="5">
    <source>
        <dbReference type="ARBA" id="ARBA00022679"/>
    </source>
</evidence>
<comment type="subcellular location">
    <subcellularLocation>
        <location evidence="1">Membrane</location>
        <topology evidence="1">Multi-pass membrane protein</topology>
    </subcellularLocation>
</comment>
<feature type="transmembrane region" description="Helical" evidence="12">
    <location>
        <begin position="538"/>
        <end position="564"/>
    </location>
</feature>
<evidence type="ECO:0000256" key="8">
    <source>
        <dbReference type="ARBA" id="ARBA00023136"/>
    </source>
</evidence>
<dbReference type="GO" id="GO:0000148">
    <property type="term" value="C:1,3-beta-D-glucan synthase complex"/>
    <property type="evidence" value="ECO:0007669"/>
    <property type="project" value="InterPro"/>
</dbReference>
<dbReference type="GO" id="GO:0003843">
    <property type="term" value="F:1,3-beta-D-glucan synthase activity"/>
    <property type="evidence" value="ECO:0007669"/>
    <property type="project" value="UniProtKB-EC"/>
</dbReference>
<name>A0A9P8T4W1_9ASCO</name>
<dbReference type="Pfam" id="PF14288">
    <property type="entry name" value="FKS1_dom1"/>
    <property type="match status" value="1"/>
</dbReference>
<keyword evidence="8 12" id="KW-0472">Membrane</keyword>
<accession>A0A9P8T4W1</accession>
<feature type="transmembrane region" description="Helical" evidence="12">
    <location>
        <begin position="1639"/>
        <end position="1661"/>
    </location>
</feature>
<gene>
    <name evidence="14" type="ORF">OGAPHI_003649</name>
</gene>
<dbReference type="GO" id="GO:0005886">
    <property type="term" value="C:plasma membrane"/>
    <property type="evidence" value="ECO:0007669"/>
    <property type="project" value="TreeGrafter"/>
</dbReference>
<dbReference type="InterPro" id="IPR056261">
    <property type="entry name" value="FKS1-like_dom2"/>
</dbReference>
<feature type="transmembrane region" description="Helical" evidence="12">
    <location>
        <begin position="468"/>
        <end position="492"/>
    </location>
</feature>
<dbReference type="Pfam" id="PF02364">
    <property type="entry name" value="Glucan_synthase"/>
    <property type="match status" value="1"/>
</dbReference>
<feature type="transmembrane region" description="Helical" evidence="12">
    <location>
        <begin position="1764"/>
        <end position="1787"/>
    </location>
</feature>
<feature type="compositionally biased region" description="Polar residues" evidence="11">
    <location>
        <begin position="71"/>
        <end position="96"/>
    </location>
</feature>
<sequence length="1829" mass="210248">MISKAPTNPWRTLYSKFSFSLRSPSKQLNLISDGSSGEEDDDELIDYPYERSKQYRSNAYDSKYFTDEESSTGLSPNKRLPSTSSKSPILNSPLSEKTTQPFSAFKTPYINTSRWNNIDRLGDVFGVKSFAEAENPGETLAERGVTDLYDTYYDPYPAWTPDNEVPISKQRIESIFIHLSRIFGFQYDNTKNMYDYLMRMLDSRASRMGPTTALRTLHADYIGGVNSNYRKWYFGSQMDVDDTIGFTNQKAKNINYSLEESQLRWSQTMNSFLPEDCVIQLAIYLLCWGEANNIRFMPECLCFIFKCCADIFYSLEFTKEIQPITTNFLDHAITPLYEYYRNQLYEKIGDKWVLRDKDHAKIIGYDDINQLFWYRKGLEKIQLDTKEHLMDYLPCERYLYLNRIVWKKAFQKTYQEHRTWVHILVNFNRIWNIHIGVFWYYTCFNSYTFYTEDYSIAKDNQPSISATLSALSLAGSIVSLINLISLIGEAIFVPRNWVGAQSVFWRIVLTLTFITVCFCPSLYIFLISGLSVDDPISLAISICQFLFSIFVVIFQSVVPLSSLAGNVRSEKKRRYLPAKFFTDSFHELKGKNLLASYGLWAGVFISKFIESYFFLTLSLRDPVRELSIMKLNRCVGEYYLGSFLCEKQPSIILALMLITDLLLFFLDTYLWYIVWNVAFSVCRSFYCGVSIWTPWRNMFIRLPKRIASKILSQQSISASSAAKRKAMVCQVWNSIVVSMYRDHLLSIDHLQNLIYQQACTADGTVLLTEPRFFMEQEDGESPHKNGEVLDPNSEASRRLTFFAHSLSTPIPKPLPIEQMPTFSVLIPHHSEKITLSLQEIIKKEDEYSNVTLLEYLKQLYPLEWNNFVRDTKLLAKESEANAGNASADAINDLAFYSVGFKAATPEYILRTRVWASLRSQTLYRTISGFMNYSRALKLLYSAENINDSTDEQKMEEASVVEQRKFRIVVSLQKLKDFNAEQDECKEFLLRTYPELQIAYIDYDIDPETNEMNYYSTLIDGSCDIMENGSRKPKYRIKLSGNPILGDGKSDNQNHCLIFCRGEYIQLIDANQDNYLEECIKIRSILAEFEELAPPADPYLEPVEDVNDLLPSPKNPVAIIGTREYIFSENIGVLGDVAAGKEQTFGTLFARTLAYVGGKLHYGHPDFLNSIFMTTRGGVSKSQKGLHLNEDIYAGMNALLRGGRIKHCEYFQCGKGRDLGFGSILNFTTKIGAGMGEQMLSREYFYLGTQLPLDRFLSFYYAHPGFHLNNVFILLSLKMFMLFCINLAALTNDSIICEYDKDRPITDVRQPAGCFSLIPVISWVQRCIMSIFIVFSISFIPLCVQELTERGVWKCFTRLSRHFASMSPLFEVFVCRIYAQSLVNDLAIGGAKYIATGRGFSTTRVSFSVLYSRFCFESLYFASTMFLMLLYCSLVMWNVAFLYFWCTVIALFLSPFLFNPNQFQFTEFFVDYRNFLSWLTGGNSSYRKDSWVTHVRISRMQLTGAKRKKLGNKGDNLESDYKRPSFLTALVAQVGSRLVVALVVVIAYLFANAQNEYRAGEPSNSLLRLAFITLGPIVVNAAILLALFPVSLIPGPLLSHIFKGFPDFIANIAHILGCINHFLFFEFMLLCQNWDVSKSILGICASFLLQSVIYKLLTIVFLSREFKHDKSNRSWWSGKWLTSGLGCHTLTQPGREFICKIIEMSVFACDLVTSHFILVCLFPFLFVPYIDSCHSYLLLWLKPRNQIRRPVFSPGKRRARTRITVAYFLLLVLILLVFVVLFASPVILAKVYKLDFDEYLPEIFSILLQPEEVVNRRKGLKNYTAPKKHG</sequence>
<dbReference type="InterPro" id="IPR026899">
    <property type="entry name" value="FKS1-like_dom1"/>
</dbReference>
<feature type="transmembrane region" description="Helical" evidence="12">
    <location>
        <begin position="1311"/>
        <end position="1339"/>
    </location>
</feature>
<dbReference type="EMBL" id="JAEUBE010000295">
    <property type="protein sequence ID" value="KAH3665465.1"/>
    <property type="molecule type" value="Genomic_DNA"/>
</dbReference>
<dbReference type="Pfam" id="PF23605">
    <property type="entry name" value="FKS1_dom2"/>
    <property type="match status" value="1"/>
</dbReference>
<evidence type="ECO:0000256" key="12">
    <source>
        <dbReference type="SAM" id="Phobius"/>
    </source>
</evidence>
<feature type="transmembrane region" description="Helical" evidence="12">
    <location>
        <begin position="1607"/>
        <end position="1627"/>
    </location>
</feature>
<evidence type="ECO:0000259" key="13">
    <source>
        <dbReference type="SMART" id="SM01205"/>
    </source>
</evidence>
<feature type="region of interest" description="Disordered" evidence="11">
    <location>
        <begin position="66"/>
        <end position="96"/>
    </location>
</feature>
<dbReference type="PANTHER" id="PTHR12741:SF97">
    <property type="entry name" value="1,3-BETA-GLUCAN SYNTHASE"/>
    <property type="match status" value="1"/>
</dbReference>
<evidence type="ECO:0000313" key="14">
    <source>
        <dbReference type="EMBL" id="KAH3665465.1"/>
    </source>
</evidence>
<evidence type="ECO:0000256" key="2">
    <source>
        <dbReference type="ARBA" id="ARBA00009040"/>
    </source>
</evidence>
<dbReference type="OrthoDB" id="1880850at2759"/>
<dbReference type="EC" id="2.4.1.34" evidence="3"/>
<feature type="region of interest" description="Disordered" evidence="11">
    <location>
        <begin position="28"/>
        <end position="48"/>
    </location>
</feature>
<feature type="transmembrane region" description="Helical" evidence="12">
    <location>
        <begin position="650"/>
        <end position="666"/>
    </location>
</feature>
<feature type="transmembrane region" description="Helical" evidence="12">
    <location>
        <begin position="1438"/>
        <end position="1457"/>
    </location>
</feature>
<keyword evidence="15" id="KW-1185">Reference proteome</keyword>
<comment type="caution">
    <text evidence="14">The sequence shown here is derived from an EMBL/GenBank/DDBJ whole genome shotgun (WGS) entry which is preliminary data.</text>
</comment>
<proteinExistence type="inferred from homology"/>
<dbReference type="Proteomes" id="UP000769157">
    <property type="component" value="Unassembled WGS sequence"/>
</dbReference>
<evidence type="ECO:0000256" key="7">
    <source>
        <dbReference type="ARBA" id="ARBA00022989"/>
    </source>
</evidence>
<evidence type="ECO:0000256" key="3">
    <source>
        <dbReference type="ARBA" id="ARBA00012589"/>
    </source>
</evidence>
<dbReference type="PANTHER" id="PTHR12741">
    <property type="entry name" value="LYST-INTERACTING PROTEIN LIP5 DOPAMINE RESPONSIVE PROTEIN DRG-1"/>
    <property type="match status" value="1"/>
</dbReference>
<evidence type="ECO:0000256" key="4">
    <source>
        <dbReference type="ARBA" id="ARBA00022676"/>
    </source>
</evidence>
<comment type="similarity">
    <text evidence="2">Belongs to the glycosyltransferase 48 family.</text>
</comment>
<evidence type="ECO:0000256" key="11">
    <source>
        <dbReference type="SAM" id="MobiDB-lite"/>
    </source>
</evidence>